<dbReference type="AlphaFoldDB" id="A0A9P1CAU9"/>
<feature type="compositionally biased region" description="Basic and acidic residues" evidence="1">
    <location>
        <begin position="367"/>
        <end position="385"/>
    </location>
</feature>
<dbReference type="Proteomes" id="UP001152797">
    <property type="component" value="Unassembled WGS sequence"/>
</dbReference>
<reference evidence="3 4" key="2">
    <citation type="submission" date="2024-05" db="EMBL/GenBank/DDBJ databases">
        <authorList>
            <person name="Chen Y."/>
            <person name="Shah S."/>
            <person name="Dougan E. K."/>
            <person name="Thang M."/>
            <person name="Chan C."/>
        </authorList>
    </citation>
    <scope>NUCLEOTIDE SEQUENCE [LARGE SCALE GENOMIC DNA]</scope>
</reference>
<feature type="region of interest" description="Disordered" evidence="1">
    <location>
        <begin position="344"/>
        <end position="394"/>
    </location>
</feature>
<dbReference type="EMBL" id="CAMXCT010001236">
    <property type="protein sequence ID" value="CAI3988150.1"/>
    <property type="molecule type" value="Genomic_DNA"/>
</dbReference>
<evidence type="ECO:0000313" key="4">
    <source>
        <dbReference type="Proteomes" id="UP001152797"/>
    </source>
</evidence>
<organism evidence="2">
    <name type="scientific">Cladocopium goreaui</name>
    <dbReference type="NCBI Taxonomy" id="2562237"/>
    <lineage>
        <taxon>Eukaryota</taxon>
        <taxon>Sar</taxon>
        <taxon>Alveolata</taxon>
        <taxon>Dinophyceae</taxon>
        <taxon>Suessiales</taxon>
        <taxon>Symbiodiniaceae</taxon>
        <taxon>Cladocopium</taxon>
    </lineage>
</organism>
<comment type="caution">
    <text evidence="2">The sequence shown here is derived from an EMBL/GenBank/DDBJ whole genome shotgun (WGS) entry which is preliminary data.</text>
</comment>
<protein>
    <submittedName>
        <fullName evidence="2">Uncharacterized protein</fullName>
    </submittedName>
</protein>
<accession>A0A9P1CAU9</accession>
<evidence type="ECO:0000313" key="2">
    <source>
        <dbReference type="EMBL" id="CAI3988150.1"/>
    </source>
</evidence>
<sequence>MSRPTPLLWGIDQQVLDTEHGGSLKRGRMHSCNFMDVVSFKPDVPWPEQRDADLQRGIMLWTGVTSKWSDSCSLLGKIADMRNEAEVFNMFAHVFSGRAPVTVRKRGTAILRVCNYLESEMLELFPMKEITFYRFLCHEQLHGAPASRLQGYIQAIAFCRHVLDVQELQTVLDSKRCSGVARETCPRERKQASPLTVVELQKLHQVVDEAPDIWDAIFAGAALLCCYCRGRWGDLMRSETAFLDVDDNKQPAYLETRTGRHKTMSSQMHRHQFLPMVAPVKGVHGCDWATPWMNHRTSMGLAFPPEGAQVRLADLLGLLQQGGKRKAVSLDQESNIDPRACKVGGKGKTVEDRGRYTPSVSSGAKGKTVEDMGRRTPEVSHDSQHPKGTQLGSAATNYRQKFSGKLVSDLIFVEICAGSAKLTRAARDAGFTGIAIDHTSSRSCGVDICIFELEDQSQVDELCNFLEAEAANIAAIWIAPSCGTASRARERRLPQLQQLGVEVPVPLRSETQPDQLDGLNGTNKVKVEKANLLYSAVEQITRTACRAGIFTGIENPSNSHYWGTTPMANIIAEFGSKYVNFHNCCHGGWRDKLTAVWVNDDWIDSLEARCDKSHEHKSWKVTISKQKVHFPTAEEAAYPSVLCQRIVDCVKHKVVQFGAIFSTTLSEQVEQPDADAAGRIALGALPRGAKIRPLVAEFGNYVAVVAPTQQTDKIDSFLAKMSRAFNANNLEAFGKRQEAELEEATWRETEAELEKGHKIRVIDDCTCCGLNLTVGLHEKFKLHSVDFLAALIGFALKMCPAGARRALLFLQQRVAVGKPLTIEPSVHSTWYIFTDGACEPETASGSVGGVLYSPSGECLKYFGGSVPAVIMQDLLSRFDKVKKLGAMETNIDWEKVAQHLELETGAESGRC</sequence>
<gene>
    <name evidence="2" type="ORF">C1SCF055_LOCUS15365</name>
</gene>
<proteinExistence type="predicted"/>
<evidence type="ECO:0000313" key="3">
    <source>
        <dbReference type="EMBL" id="CAL4775462.1"/>
    </source>
</evidence>
<dbReference type="EMBL" id="CAMXCT020001236">
    <property type="protein sequence ID" value="CAL1141525.1"/>
    <property type="molecule type" value="Genomic_DNA"/>
</dbReference>
<name>A0A9P1CAU9_9DINO</name>
<keyword evidence="4" id="KW-1185">Reference proteome</keyword>
<dbReference type="EMBL" id="CAMXCT030001236">
    <property type="protein sequence ID" value="CAL4775462.1"/>
    <property type="molecule type" value="Genomic_DNA"/>
</dbReference>
<evidence type="ECO:0000256" key="1">
    <source>
        <dbReference type="SAM" id="MobiDB-lite"/>
    </source>
</evidence>
<reference evidence="2" key="1">
    <citation type="submission" date="2022-10" db="EMBL/GenBank/DDBJ databases">
        <authorList>
            <person name="Chen Y."/>
            <person name="Dougan E. K."/>
            <person name="Chan C."/>
            <person name="Rhodes N."/>
            <person name="Thang M."/>
        </authorList>
    </citation>
    <scope>NUCLEOTIDE SEQUENCE</scope>
</reference>